<reference evidence="1 2" key="1">
    <citation type="journal article" date="2013" name="BMC Genomics">
        <title>The miniature genome of a carnivorous plant Genlisea aurea contains a low number of genes and short non-coding sequences.</title>
        <authorList>
            <person name="Leushkin E.V."/>
            <person name="Sutormin R.A."/>
            <person name="Nabieva E.R."/>
            <person name="Penin A.A."/>
            <person name="Kondrashov A.S."/>
            <person name="Logacheva M.D."/>
        </authorList>
    </citation>
    <scope>NUCLEOTIDE SEQUENCE [LARGE SCALE GENOMIC DNA]</scope>
</reference>
<comment type="caution">
    <text evidence="1">The sequence shown here is derived from an EMBL/GenBank/DDBJ whole genome shotgun (WGS) entry which is preliminary data.</text>
</comment>
<dbReference type="EMBL" id="AUSU01001117">
    <property type="protein sequence ID" value="EPS71774.1"/>
    <property type="molecule type" value="Genomic_DNA"/>
</dbReference>
<dbReference type="GO" id="GO:0016020">
    <property type="term" value="C:membrane"/>
    <property type="evidence" value="ECO:0007669"/>
    <property type="project" value="TreeGrafter"/>
</dbReference>
<dbReference type="Proteomes" id="UP000015453">
    <property type="component" value="Unassembled WGS sequence"/>
</dbReference>
<name>S8CWI2_9LAMI</name>
<evidence type="ECO:0000313" key="1">
    <source>
        <dbReference type="EMBL" id="EPS71774.1"/>
    </source>
</evidence>
<dbReference type="PANTHER" id="PTHR22753">
    <property type="entry name" value="TRANSMEMBRANE PROTEIN 68"/>
    <property type="match status" value="1"/>
</dbReference>
<dbReference type="PANTHER" id="PTHR22753:SF24">
    <property type="entry name" value="ESTERASE_LIPASE_THIOESTERASE FAMILY PROTEIN"/>
    <property type="match status" value="1"/>
</dbReference>
<keyword evidence="2" id="KW-1185">Reference proteome</keyword>
<accession>S8CWI2</accession>
<organism evidence="1 2">
    <name type="scientific">Genlisea aurea</name>
    <dbReference type="NCBI Taxonomy" id="192259"/>
    <lineage>
        <taxon>Eukaryota</taxon>
        <taxon>Viridiplantae</taxon>
        <taxon>Streptophyta</taxon>
        <taxon>Embryophyta</taxon>
        <taxon>Tracheophyta</taxon>
        <taxon>Spermatophyta</taxon>
        <taxon>Magnoliopsida</taxon>
        <taxon>eudicotyledons</taxon>
        <taxon>Gunneridae</taxon>
        <taxon>Pentapetalae</taxon>
        <taxon>asterids</taxon>
        <taxon>lamiids</taxon>
        <taxon>Lamiales</taxon>
        <taxon>Lentibulariaceae</taxon>
        <taxon>Genlisea</taxon>
    </lineage>
</organism>
<dbReference type="AlphaFoldDB" id="S8CWI2"/>
<evidence type="ECO:0000313" key="2">
    <source>
        <dbReference type="Proteomes" id="UP000015453"/>
    </source>
</evidence>
<sequence length="206" mass="22610">MALASQGTGVVSLLPQRTAAKTLPVPAINHKPAPGAVRHGHAKLKLRQYFEHSADLMVGSEGGPPRWFLPLDVAQSSEQAPVMLYLPGPIGDGLGLMLHHHRLGKMARSTNCSGLNNRSSLVRMAAKFGAKIIPFGAVGEDDVFPNYDEQMKVPSLKNLIQQMKLLEGRGAEEQREKADELYLEVKDRRMDSILRYQLSNCSLKSS</sequence>
<protein>
    <submittedName>
        <fullName evidence="1">Uncharacterized protein</fullName>
    </submittedName>
</protein>
<gene>
    <name evidence="1" type="ORF">M569_02988</name>
</gene>
<dbReference type="OrthoDB" id="1934588at2759"/>
<proteinExistence type="predicted"/>